<dbReference type="GO" id="GO:0008650">
    <property type="term" value="F:rRNA (uridine-2'-O-)-methyltransferase activity"/>
    <property type="evidence" value="ECO:0007669"/>
    <property type="project" value="EnsemblFungi"/>
</dbReference>
<dbReference type="OrthoDB" id="20105at2759"/>
<dbReference type="InterPro" id="IPR015507">
    <property type="entry name" value="rRNA-MeTfrase_E"/>
</dbReference>
<dbReference type="InterPro" id="IPR002877">
    <property type="entry name" value="RNA_MeTrfase_FtsJ_dom"/>
</dbReference>
<dbReference type="eggNOG" id="KOG4589">
    <property type="taxonomic scope" value="Eukaryota"/>
</dbReference>
<dbReference type="GO" id="GO:0005739">
    <property type="term" value="C:mitochondrion"/>
    <property type="evidence" value="ECO:0007669"/>
    <property type="project" value="EnsemblFungi"/>
</dbReference>
<evidence type="ECO:0000313" key="10">
    <source>
        <dbReference type="Proteomes" id="UP000018001"/>
    </source>
</evidence>
<keyword evidence="2" id="KW-0698">rRNA processing</keyword>
<evidence type="ECO:0000313" key="9">
    <source>
        <dbReference type="EMBL" id="GAD98624.1"/>
    </source>
</evidence>
<reference evidence="10" key="1">
    <citation type="journal article" date="2014" name="Genome Announc.">
        <title>Draft genome sequence of the formaldehyde-resistant fungus Byssochlamys spectabilis No. 5 (anamorph Paecilomyces variotii No. 5) (NBRC109023).</title>
        <authorList>
            <person name="Oka T."/>
            <person name="Ekino K."/>
            <person name="Fukuda K."/>
            <person name="Nomura Y."/>
        </authorList>
    </citation>
    <scope>NUCLEOTIDE SEQUENCE [LARGE SCALE GENOMIC DNA]</scope>
    <source>
        <strain evidence="10">No. 5 / NBRC 109023</strain>
    </source>
</reference>
<dbReference type="SUPFAM" id="SSF53335">
    <property type="entry name" value="S-adenosyl-L-methionine-dependent methyltransferases"/>
    <property type="match status" value="1"/>
</dbReference>
<dbReference type="InterPro" id="IPR050082">
    <property type="entry name" value="RNA_methyltr_RlmE"/>
</dbReference>
<proteinExistence type="inferred from homology"/>
<dbReference type="InParanoid" id="V5FL07"/>
<keyword evidence="3 9" id="KW-0489">Methyltransferase</keyword>
<dbReference type="HAMAP" id="MF_01547">
    <property type="entry name" value="RNA_methyltr_E"/>
    <property type="match status" value="1"/>
</dbReference>
<evidence type="ECO:0000256" key="3">
    <source>
        <dbReference type="ARBA" id="ARBA00022603"/>
    </source>
</evidence>
<dbReference type="PANTHER" id="PTHR10920">
    <property type="entry name" value="RIBOSOMAL RNA METHYLTRANSFERASE"/>
    <property type="match status" value="1"/>
</dbReference>
<organism evidence="9 10">
    <name type="scientific">Byssochlamys spectabilis (strain No. 5 / NBRC 109023)</name>
    <name type="common">Paecilomyces variotii</name>
    <dbReference type="NCBI Taxonomy" id="1356009"/>
    <lineage>
        <taxon>Eukaryota</taxon>
        <taxon>Fungi</taxon>
        <taxon>Dikarya</taxon>
        <taxon>Ascomycota</taxon>
        <taxon>Pezizomycotina</taxon>
        <taxon>Eurotiomycetes</taxon>
        <taxon>Eurotiomycetidae</taxon>
        <taxon>Eurotiales</taxon>
        <taxon>Thermoascaceae</taxon>
        <taxon>Paecilomyces</taxon>
    </lineage>
</organism>
<dbReference type="Proteomes" id="UP000018001">
    <property type="component" value="Unassembled WGS sequence"/>
</dbReference>
<dbReference type="PANTHER" id="PTHR10920:SF18">
    <property type="entry name" value="RRNA METHYLTRANSFERASE 2, MITOCHONDRIAL"/>
    <property type="match status" value="1"/>
</dbReference>
<comment type="caution">
    <text evidence="9">The sequence shown here is derived from an EMBL/GenBank/DDBJ whole genome shotgun (WGS) entry which is preliminary data.</text>
</comment>
<evidence type="ECO:0000256" key="6">
    <source>
        <dbReference type="ARBA" id="ARBA00041184"/>
    </source>
</evidence>
<evidence type="ECO:0000256" key="2">
    <source>
        <dbReference type="ARBA" id="ARBA00022552"/>
    </source>
</evidence>
<evidence type="ECO:0000256" key="5">
    <source>
        <dbReference type="ARBA" id="ARBA00022691"/>
    </source>
</evidence>
<dbReference type="HOGENOM" id="CLU_009422_2_0_1"/>
<dbReference type="Gene3D" id="3.40.50.150">
    <property type="entry name" value="Vaccinia Virus protein VP39"/>
    <property type="match status" value="1"/>
</dbReference>
<keyword evidence="4 9" id="KW-0808">Transferase</keyword>
<dbReference type="FunCoup" id="V5FL07">
    <property type="interactions" value="18"/>
</dbReference>
<dbReference type="EMBL" id="BAUL01000253">
    <property type="protein sequence ID" value="GAD98624.1"/>
    <property type="molecule type" value="Genomic_DNA"/>
</dbReference>
<keyword evidence="10" id="KW-1185">Reference proteome</keyword>
<feature type="region of interest" description="Disordered" evidence="7">
    <location>
        <begin position="155"/>
        <end position="177"/>
    </location>
</feature>
<evidence type="ECO:0000256" key="7">
    <source>
        <dbReference type="SAM" id="MobiDB-lite"/>
    </source>
</evidence>
<comment type="similarity">
    <text evidence="1">Belongs to the class I-like SAM-binding methyltransferase superfamily. RNA methyltransferase RlmE family.</text>
</comment>
<dbReference type="InterPro" id="IPR029063">
    <property type="entry name" value="SAM-dependent_MTases_sf"/>
</dbReference>
<dbReference type="AlphaFoldDB" id="V5FL07"/>
<name>V5FL07_BYSSN</name>
<gene>
    <name evidence="9" type="ORF">PVAR5_7323</name>
</gene>
<dbReference type="Pfam" id="PF01728">
    <property type="entry name" value="FtsJ"/>
    <property type="match status" value="1"/>
</dbReference>
<protein>
    <recommendedName>
        <fullName evidence="6">rRNA methyltransferase 2, mitochondrial</fullName>
    </recommendedName>
</protein>
<sequence length="352" mass="38876">MLIVLCPLRATPVVPISHGFAIFPKRHSSSKRWQARQSKDHFTREAAVQGLKSRAAFKLLQIDDKYRIFRSGQTVVDLGYAPGSWSQVGSRTSTYCLTFLTSTSLIKVAASRTQPNGRVLGVDIIPAQPPKGVSTVQGNFLSPAIQSYIREFLRDPNRGRPYSPTVNTDNEASSDQSVAADGYIDRGRKALSQSSDDSANSVDAGSDKTVDVVLSDMCAPWDQTTGFWKRSLSEPYRRMMNTTGVAFKDHAGSMDLCRAALQFGFNVLKGGGHFVCKFYQGAEDKALEKQLRALFEKVHRLKPESSRSVRLQTYWTGSESREAYLIGLGRKNHASQASVFPQDAGDDQASFF</sequence>
<feature type="compositionally biased region" description="Polar residues" evidence="7">
    <location>
        <begin position="164"/>
        <end position="177"/>
    </location>
</feature>
<evidence type="ECO:0000256" key="4">
    <source>
        <dbReference type="ARBA" id="ARBA00022679"/>
    </source>
</evidence>
<evidence type="ECO:0000256" key="1">
    <source>
        <dbReference type="ARBA" id="ARBA00009258"/>
    </source>
</evidence>
<feature type="domain" description="Ribosomal RNA methyltransferase FtsJ" evidence="8">
    <location>
        <begin position="52"/>
        <end position="316"/>
    </location>
</feature>
<accession>V5FL07</accession>
<keyword evidence="5" id="KW-0949">S-adenosyl-L-methionine</keyword>
<evidence type="ECO:0000259" key="8">
    <source>
        <dbReference type="Pfam" id="PF01728"/>
    </source>
</evidence>